<keyword evidence="4" id="KW-0413">Isomerase</keyword>
<dbReference type="InterPro" id="IPR015890">
    <property type="entry name" value="Chorismate_C"/>
</dbReference>
<sequence>MDAARLLEDYARGDFFLATAHRTILGSGAATELTGTDEARLAERVRRALGDAPTPIAAGVLPFDSAADGGTPARLVIPEGVRFAGRPHPAVDRLPRRHVGLPERVTPVPEGRRHAEAVADAVRRLGERGLRKVVLARALDLEFAEPVRPEAILHNLVKDNDRGYTFAAGLPGGRTLVGSSPELLLSRQGDRVVSHPHAGSMPRSADPVTDRQNGEALLASRKDHIEHAVLAEAVAEALRPFCRKLDAPEKPELVSTPTMWHLGTTITGELADRDVTALHLAAALHPTPAICGTPTESARELVTELEPFERGYYAGAVGWVDAEGDGEWAVTIRCAEVAERSLRLYAGGGIVPESDPGAELDETSAKFATLAEAMGLPRGWLAEF</sequence>
<dbReference type="PANTHER" id="PTHR42839:SF2">
    <property type="entry name" value="ISOCHORISMATE SYNTHASE ENTC"/>
    <property type="match status" value="1"/>
</dbReference>
<dbReference type="GO" id="GO:0009697">
    <property type="term" value="P:salicylic acid biosynthetic process"/>
    <property type="evidence" value="ECO:0007669"/>
    <property type="project" value="TreeGrafter"/>
</dbReference>
<dbReference type="PANTHER" id="PTHR42839">
    <property type="entry name" value="ISOCHORISMATE SYNTHASE ENTC"/>
    <property type="match status" value="1"/>
</dbReference>
<name>A0A318LHR0_9PSEU</name>
<evidence type="ECO:0000256" key="5">
    <source>
        <dbReference type="ARBA" id="ARBA00041564"/>
    </source>
</evidence>
<dbReference type="NCBIfam" id="TIGR00543">
    <property type="entry name" value="isochor_syn"/>
    <property type="match status" value="1"/>
</dbReference>
<dbReference type="EMBL" id="MASU01000018">
    <property type="protein sequence ID" value="PXY20051.1"/>
    <property type="molecule type" value="Genomic_DNA"/>
</dbReference>
<accession>A0A318LHR0</accession>
<dbReference type="SUPFAM" id="SSF56322">
    <property type="entry name" value="ADC synthase"/>
    <property type="match status" value="1"/>
</dbReference>
<evidence type="ECO:0000256" key="2">
    <source>
        <dbReference type="ARBA" id="ARBA00005297"/>
    </source>
</evidence>
<dbReference type="InterPro" id="IPR004561">
    <property type="entry name" value="IsoChor_synthase"/>
</dbReference>
<dbReference type="RefSeq" id="WP_110343393.1">
    <property type="nucleotide sequence ID" value="NZ_MASU01000018.1"/>
</dbReference>
<comment type="catalytic activity">
    <reaction evidence="1">
        <text>chorismate = isochorismate</text>
        <dbReference type="Rhea" id="RHEA:18985"/>
        <dbReference type="ChEBI" id="CHEBI:29748"/>
        <dbReference type="ChEBI" id="CHEBI:29780"/>
        <dbReference type="EC" id="5.4.4.2"/>
    </reaction>
</comment>
<evidence type="ECO:0000259" key="6">
    <source>
        <dbReference type="Pfam" id="PF00425"/>
    </source>
</evidence>
<dbReference type="EC" id="5.4.4.2" evidence="3"/>
<feature type="domain" description="Chorismate-utilising enzyme C-terminal" evidence="6">
    <location>
        <begin position="113"/>
        <end position="366"/>
    </location>
</feature>
<comment type="similarity">
    <text evidence="2">Belongs to the isochorismate synthase family.</text>
</comment>
<proteinExistence type="inferred from homology"/>
<protein>
    <recommendedName>
        <fullName evidence="3">isochorismate synthase</fullName>
        <ecNumber evidence="3">5.4.4.2</ecNumber>
    </recommendedName>
    <alternativeName>
        <fullName evidence="5">Isochorismate mutase</fullName>
    </alternativeName>
</protein>
<evidence type="ECO:0000313" key="8">
    <source>
        <dbReference type="Proteomes" id="UP000247892"/>
    </source>
</evidence>
<evidence type="ECO:0000256" key="1">
    <source>
        <dbReference type="ARBA" id="ARBA00000799"/>
    </source>
</evidence>
<dbReference type="GO" id="GO:0008909">
    <property type="term" value="F:isochorismate synthase activity"/>
    <property type="evidence" value="ECO:0007669"/>
    <property type="project" value="UniProtKB-EC"/>
</dbReference>
<dbReference type="PRINTS" id="PR00095">
    <property type="entry name" value="ANTSNTHASEI"/>
</dbReference>
<evidence type="ECO:0000256" key="3">
    <source>
        <dbReference type="ARBA" id="ARBA00012824"/>
    </source>
</evidence>
<evidence type="ECO:0000256" key="4">
    <source>
        <dbReference type="ARBA" id="ARBA00023235"/>
    </source>
</evidence>
<dbReference type="AlphaFoldDB" id="A0A318LHR0"/>
<keyword evidence="8" id="KW-1185">Reference proteome</keyword>
<dbReference type="OrthoDB" id="9806579at2"/>
<reference evidence="7 8" key="1">
    <citation type="submission" date="2016-07" db="EMBL/GenBank/DDBJ databases">
        <title>Draft genome sequence of Prauserella sp. YIM 121212, isolated from alkaline soil.</title>
        <authorList>
            <person name="Ruckert C."/>
            <person name="Albersmeier A."/>
            <person name="Jiang C.-L."/>
            <person name="Jiang Y."/>
            <person name="Kalinowski J."/>
            <person name="Schneider O."/>
            <person name="Winkler A."/>
            <person name="Zotchev S.B."/>
        </authorList>
    </citation>
    <scope>NUCLEOTIDE SEQUENCE [LARGE SCALE GENOMIC DNA]</scope>
    <source>
        <strain evidence="7 8">YIM 121212</strain>
    </source>
</reference>
<gene>
    <name evidence="7" type="ORF">BA062_34260</name>
</gene>
<dbReference type="InterPro" id="IPR005801">
    <property type="entry name" value="ADC_synthase"/>
</dbReference>
<dbReference type="Pfam" id="PF00425">
    <property type="entry name" value="Chorismate_bind"/>
    <property type="match status" value="1"/>
</dbReference>
<comment type="caution">
    <text evidence="7">The sequence shown here is derived from an EMBL/GenBank/DDBJ whole genome shotgun (WGS) entry which is preliminary data.</text>
</comment>
<organism evidence="7 8">
    <name type="scientific">Prauserella flavalba</name>
    <dbReference type="NCBI Taxonomy" id="1477506"/>
    <lineage>
        <taxon>Bacteria</taxon>
        <taxon>Bacillati</taxon>
        <taxon>Actinomycetota</taxon>
        <taxon>Actinomycetes</taxon>
        <taxon>Pseudonocardiales</taxon>
        <taxon>Pseudonocardiaceae</taxon>
        <taxon>Prauserella</taxon>
    </lineage>
</organism>
<dbReference type="InterPro" id="IPR019999">
    <property type="entry name" value="Anth_synth_I-like"/>
</dbReference>
<evidence type="ECO:0000313" key="7">
    <source>
        <dbReference type="EMBL" id="PXY20051.1"/>
    </source>
</evidence>
<dbReference type="Proteomes" id="UP000247892">
    <property type="component" value="Unassembled WGS sequence"/>
</dbReference>
<dbReference type="Gene3D" id="3.60.120.10">
    <property type="entry name" value="Anthranilate synthase"/>
    <property type="match status" value="1"/>
</dbReference>